<evidence type="ECO:0000313" key="10">
    <source>
        <dbReference type="EMBL" id="RXZ61734.1"/>
    </source>
</evidence>
<evidence type="ECO:0000256" key="4">
    <source>
        <dbReference type="ARBA" id="ARBA00022605"/>
    </source>
</evidence>
<evidence type="ECO:0000259" key="9">
    <source>
        <dbReference type="SMART" id="SM00481"/>
    </source>
</evidence>
<evidence type="ECO:0000256" key="6">
    <source>
        <dbReference type="ARBA" id="ARBA00023102"/>
    </source>
</evidence>
<comment type="catalytic activity">
    <reaction evidence="7 8">
        <text>L-histidinol phosphate + H2O = L-histidinol + phosphate</text>
        <dbReference type="Rhea" id="RHEA:14465"/>
        <dbReference type="ChEBI" id="CHEBI:15377"/>
        <dbReference type="ChEBI" id="CHEBI:43474"/>
        <dbReference type="ChEBI" id="CHEBI:57699"/>
        <dbReference type="ChEBI" id="CHEBI:57980"/>
        <dbReference type="EC" id="3.1.3.15"/>
    </reaction>
</comment>
<evidence type="ECO:0000256" key="8">
    <source>
        <dbReference type="RuleBase" id="RU366003"/>
    </source>
</evidence>
<name>A0A4Q2KAS9_9FIRM</name>
<gene>
    <name evidence="10" type="ORF">ESZ91_04910</name>
</gene>
<dbReference type="Pfam" id="PF02811">
    <property type="entry name" value="PHP"/>
    <property type="match status" value="1"/>
</dbReference>
<dbReference type="PANTHER" id="PTHR21039">
    <property type="entry name" value="HISTIDINOL PHOSPHATASE-RELATED"/>
    <property type="match status" value="1"/>
</dbReference>
<dbReference type="GO" id="GO:0004401">
    <property type="term" value="F:histidinol-phosphatase activity"/>
    <property type="evidence" value="ECO:0007669"/>
    <property type="project" value="UniProtKB-UniRule"/>
</dbReference>
<accession>A0A4Q2KAS9</accession>
<dbReference type="GO" id="GO:0000105">
    <property type="term" value="P:L-histidine biosynthetic process"/>
    <property type="evidence" value="ECO:0007669"/>
    <property type="project" value="UniProtKB-UniRule"/>
</dbReference>
<proteinExistence type="inferred from homology"/>
<keyword evidence="11" id="KW-1185">Reference proteome</keyword>
<comment type="pathway">
    <text evidence="1 8">Amino-acid biosynthesis; L-histidine biosynthesis; L-histidine from 5-phospho-alpha-D-ribose 1-diphosphate: step 8/9.</text>
</comment>
<dbReference type="SUPFAM" id="SSF89550">
    <property type="entry name" value="PHP domain-like"/>
    <property type="match status" value="1"/>
</dbReference>
<evidence type="ECO:0000256" key="3">
    <source>
        <dbReference type="ARBA" id="ARBA00013085"/>
    </source>
</evidence>
<evidence type="ECO:0000256" key="5">
    <source>
        <dbReference type="ARBA" id="ARBA00022801"/>
    </source>
</evidence>
<dbReference type="RefSeq" id="WP_129224689.1">
    <property type="nucleotide sequence ID" value="NZ_SDOZ01000002.1"/>
</dbReference>
<dbReference type="GO" id="GO:0005737">
    <property type="term" value="C:cytoplasm"/>
    <property type="evidence" value="ECO:0007669"/>
    <property type="project" value="TreeGrafter"/>
</dbReference>
<dbReference type="Gene3D" id="3.20.20.140">
    <property type="entry name" value="Metal-dependent hydrolases"/>
    <property type="match status" value="1"/>
</dbReference>
<protein>
    <recommendedName>
        <fullName evidence="3 8">Histidinol-phosphatase</fullName>
        <shortName evidence="8">HolPase</shortName>
        <ecNumber evidence="3 8">3.1.3.15</ecNumber>
    </recommendedName>
</protein>
<evidence type="ECO:0000256" key="1">
    <source>
        <dbReference type="ARBA" id="ARBA00004970"/>
    </source>
</evidence>
<dbReference type="Proteomes" id="UP000291269">
    <property type="component" value="Unassembled WGS sequence"/>
</dbReference>
<evidence type="ECO:0000313" key="11">
    <source>
        <dbReference type="Proteomes" id="UP000291269"/>
    </source>
</evidence>
<keyword evidence="4 8" id="KW-0028">Amino-acid biosynthesis</keyword>
<sequence>MILTDIHTHTKFSADGRGDIRDMIETALAKGISYYGISEHVNYDYTEQGIEIEGETENEINIPLYFQTARALQEEYRGRLHLLIGCEFGFHDGPFCFREYQKIIDSFHPDFVVNSIHTCMGEECYFPEYTRGKEKRDAYNAYFQAVLASLDAPYPYDIVAHIGYCSRNAVYADPKIRYEDFSEILDRILYRIVEKDKILEINTSSKTAGSPFLPDTDILRRYYEMGGRKVSYASDAHDPSRIMEKRDIVVAALKKIGFSCLSVPDCGKILQIEI</sequence>
<dbReference type="InterPro" id="IPR003141">
    <property type="entry name" value="Pol/His_phosphatase_N"/>
</dbReference>
<dbReference type="SMART" id="SM00481">
    <property type="entry name" value="POLIIIAc"/>
    <property type="match status" value="1"/>
</dbReference>
<feature type="domain" description="Polymerase/histidinol phosphatase N-terminal" evidence="9">
    <location>
        <begin position="4"/>
        <end position="92"/>
    </location>
</feature>
<dbReference type="UniPathway" id="UPA00031">
    <property type="reaction ID" value="UER00013"/>
</dbReference>
<dbReference type="OrthoDB" id="9775255at2"/>
<dbReference type="InterPro" id="IPR016195">
    <property type="entry name" value="Pol/histidinol_Pase-like"/>
</dbReference>
<evidence type="ECO:0000256" key="7">
    <source>
        <dbReference type="ARBA" id="ARBA00049158"/>
    </source>
</evidence>
<comment type="similarity">
    <text evidence="2 8">Belongs to the PHP hydrolase family. HisK subfamily.</text>
</comment>
<dbReference type="AlphaFoldDB" id="A0A4Q2KAS9"/>
<dbReference type="EC" id="3.1.3.15" evidence="3 8"/>
<keyword evidence="5 8" id="KW-0378">Hydrolase</keyword>
<dbReference type="PANTHER" id="PTHR21039:SF0">
    <property type="entry name" value="HISTIDINOL-PHOSPHATASE"/>
    <property type="match status" value="1"/>
</dbReference>
<dbReference type="InterPro" id="IPR010140">
    <property type="entry name" value="Histidinol_P_phosphatase_HisJ"/>
</dbReference>
<keyword evidence="6 8" id="KW-0368">Histidine biosynthesis</keyword>
<dbReference type="NCBIfam" id="TIGR01856">
    <property type="entry name" value="hisJ_fam"/>
    <property type="match status" value="1"/>
</dbReference>
<dbReference type="EMBL" id="SDOZ01000002">
    <property type="protein sequence ID" value="RXZ61734.1"/>
    <property type="molecule type" value="Genomic_DNA"/>
</dbReference>
<dbReference type="InterPro" id="IPR004013">
    <property type="entry name" value="PHP_dom"/>
</dbReference>
<organism evidence="10 11">
    <name type="scientific">Candidatus Borkfalkia ceftriaxoniphila</name>
    <dbReference type="NCBI Taxonomy" id="2508949"/>
    <lineage>
        <taxon>Bacteria</taxon>
        <taxon>Bacillati</taxon>
        <taxon>Bacillota</taxon>
        <taxon>Clostridia</taxon>
        <taxon>Christensenellales</taxon>
        <taxon>Christensenellaceae</taxon>
        <taxon>Candidatus Borkfalkia</taxon>
    </lineage>
</organism>
<reference evidence="10 11" key="1">
    <citation type="journal article" date="2019" name="Gut">
        <title>Antibiotics-induced monodominance of a novel gut bacterial order.</title>
        <authorList>
            <person name="Hildebrand F."/>
            <person name="Moitinho-Silva L."/>
            <person name="Blasche S."/>
            <person name="Jahn M.T."/>
            <person name="Gossmann T.I."/>
            <person name="Heuerta-Cepas J."/>
            <person name="Hercog R."/>
            <person name="Luetge M."/>
            <person name="Bahram M."/>
            <person name="Pryszlak A."/>
            <person name="Alves R.J."/>
            <person name="Waszak S.M."/>
            <person name="Zhu A."/>
            <person name="Ye L."/>
            <person name="Costea P.I."/>
            <person name="Aalvink S."/>
            <person name="Belzer C."/>
            <person name="Forslund S.K."/>
            <person name="Sunagawa S."/>
            <person name="Hentschel U."/>
            <person name="Merten C."/>
            <person name="Patil K.R."/>
            <person name="Benes V."/>
            <person name="Bork P."/>
        </authorList>
    </citation>
    <scope>NUCLEOTIDE SEQUENCE [LARGE SCALE GENOMIC DNA]</scope>
    <source>
        <strain evidence="10 11">HDS1380</strain>
    </source>
</reference>
<evidence type="ECO:0000256" key="2">
    <source>
        <dbReference type="ARBA" id="ARBA00009152"/>
    </source>
</evidence>
<comment type="caution">
    <text evidence="10">The sequence shown here is derived from an EMBL/GenBank/DDBJ whole genome shotgun (WGS) entry which is preliminary data.</text>
</comment>